<organism evidence="1">
    <name type="scientific">Cyprideis torosa</name>
    <dbReference type="NCBI Taxonomy" id="163714"/>
    <lineage>
        <taxon>Eukaryota</taxon>
        <taxon>Metazoa</taxon>
        <taxon>Ecdysozoa</taxon>
        <taxon>Arthropoda</taxon>
        <taxon>Crustacea</taxon>
        <taxon>Oligostraca</taxon>
        <taxon>Ostracoda</taxon>
        <taxon>Podocopa</taxon>
        <taxon>Podocopida</taxon>
        <taxon>Cytherocopina</taxon>
        <taxon>Cytheroidea</taxon>
        <taxon>Cytherideidae</taxon>
        <taxon>Cyprideis</taxon>
    </lineage>
</organism>
<proteinExistence type="predicted"/>
<dbReference type="InterPro" id="IPR016187">
    <property type="entry name" value="CTDL_fold"/>
</dbReference>
<dbReference type="Gene3D" id="3.10.100.10">
    <property type="entry name" value="Mannose-Binding Protein A, subunit A"/>
    <property type="match status" value="1"/>
</dbReference>
<name>A0A7R8WLY5_9CRUS</name>
<dbReference type="OrthoDB" id="7357196at2759"/>
<reference evidence="1" key="1">
    <citation type="submission" date="2020-11" db="EMBL/GenBank/DDBJ databases">
        <authorList>
            <person name="Tran Van P."/>
        </authorList>
    </citation>
    <scope>NUCLEOTIDE SEQUENCE</scope>
</reference>
<accession>A0A7R8WLY5</accession>
<dbReference type="InterPro" id="IPR001304">
    <property type="entry name" value="C-type_lectin-like"/>
</dbReference>
<dbReference type="AlphaFoldDB" id="A0A7R8WLY5"/>
<dbReference type="SUPFAM" id="SSF56436">
    <property type="entry name" value="C-type lectin-like"/>
    <property type="match status" value="1"/>
</dbReference>
<dbReference type="EMBL" id="OB668140">
    <property type="protein sequence ID" value="CAD7234245.1"/>
    <property type="molecule type" value="Genomic_DNA"/>
</dbReference>
<dbReference type="CDD" id="cd00037">
    <property type="entry name" value="CLECT"/>
    <property type="match status" value="1"/>
</dbReference>
<dbReference type="InterPro" id="IPR016186">
    <property type="entry name" value="C-type_lectin-like/link_sf"/>
</dbReference>
<protein>
    <submittedName>
        <fullName evidence="1">Uncharacterized protein</fullName>
    </submittedName>
</protein>
<gene>
    <name evidence="1" type="ORF">CTOB1V02_LOCUS12061</name>
</gene>
<dbReference type="PROSITE" id="PS50041">
    <property type="entry name" value="C_TYPE_LECTIN_2"/>
    <property type="match status" value="1"/>
</dbReference>
<evidence type="ECO:0000313" key="1">
    <source>
        <dbReference type="EMBL" id="CAD7234245.1"/>
    </source>
</evidence>
<sequence>MCFLVPALLLVSGISIASSSNSSGGNHTDQDRGLKCPPYFTLVRSKCYHVGPHYITWAESVAYCRSINCGYGYGYAKLAEFPCPDQLYAVILEFLACQYPPEKGDRCFWLGAEEHRYHDSYASFRWISTGTPIVYNSWAPGRPDTHLRNSAIEICTIIMYNFYDISKTYCRYPLCEADPIYI</sequence>